<feature type="domain" description="Enhanced intracellular survival protein" evidence="1">
    <location>
        <begin position="38"/>
        <end position="133"/>
    </location>
</feature>
<name>A0ABN0QLP7_MYCUL</name>
<dbReference type="Pfam" id="PF13530">
    <property type="entry name" value="SCP2_2"/>
    <property type="match status" value="1"/>
</dbReference>
<comment type="caution">
    <text evidence="2">The sequence shown here is derived from an EMBL/GenBank/DDBJ whole genome shotgun (WGS) entry which is preliminary data.</text>
</comment>
<organism evidence="2 3">
    <name type="scientific">Mycobacterium ulcerans str. Harvey</name>
    <dbReference type="NCBI Taxonomy" id="1299332"/>
    <lineage>
        <taxon>Bacteria</taxon>
        <taxon>Bacillati</taxon>
        <taxon>Actinomycetota</taxon>
        <taxon>Actinomycetes</taxon>
        <taxon>Mycobacteriales</taxon>
        <taxon>Mycobacteriaceae</taxon>
        <taxon>Mycobacterium</taxon>
        <taxon>Mycobacterium ulcerans group</taxon>
    </lineage>
</organism>
<dbReference type="PANTHER" id="PTHR37817:SF1">
    <property type="entry name" value="N-ACETYLTRANSFERASE EIS"/>
    <property type="match status" value="1"/>
</dbReference>
<accession>A0ABN0QLP7</accession>
<dbReference type="Proteomes" id="UP000020681">
    <property type="component" value="Unassembled WGS sequence"/>
</dbReference>
<reference evidence="2 3" key="1">
    <citation type="submission" date="2014-01" db="EMBL/GenBank/DDBJ databases">
        <authorList>
            <person name="Dobos K."/>
            <person name="Lenaerts A."/>
            <person name="Ordway D."/>
            <person name="DeGroote M.A."/>
            <person name="Parker T."/>
            <person name="Sizemore C."/>
            <person name="Tallon L.J."/>
            <person name="Sadzewicz L.K."/>
            <person name="Sengamalay N."/>
            <person name="Fraser C.M."/>
            <person name="Hine E."/>
            <person name="Shefchek K.A."/>
            <person name="Das S.P."/>
            <person name="Tettelin H."/>
        </authorList>
    </citation>
    <scope>NUCLEOTIDE SEQUENCE [LARGE SCALE GENOMIC DNA]</scope>
    <source>
        <strain evidence="2 3">Harvey</strain>
    </source>
</reference>
<evidence type="ECO:0000313" key="3">
    <source>
        <dbReference type="Proteomes" id="UP000020681"/>
    </source>
</evidence>
<dbReference type="SUPFAM" id="SSF55718">
    <property type="entry name" value="SCP-like"/>
    <property type="match status" value="1"/>
</dbReference>
<dbReference type="InterPro" id="IPR036527">
    <property type="entry name" value="SCP2_sterol-bd_dom_sf"/>
</dbReference>
<dbReference type="EMBL" id="JAOL01000190">
    <property type="protein sequence ID" value="EUA85549.1"/>
    <property type="molecule type" value="Genomic_DNA"/>
</dbReference>
<dbReference type="InterPro" id="IPR051554">
    <property type="entry name" value="Acetyltransferase_Eis"/>
</dbReference>
<evidence type="ECO:0000313" key="2">
    <source>
        <dbReference type="EMBL" id="EUA85549.1"/>
    </source>
</evidence>
<sequence>MVFWMLPLDDSLPWLLVDRRAMKVTAVHDETWLRVIDVRAALAARRYYGDGTVTIAIDDPLLAGNSGHFTISGDGAEPTSRRPALHLDVAGLAAVLLGGARWRDLAMAGLARCEDPTALAVADQLFAASEAPHAGFFF</sequence>
<dbReference type="Gene3D" id="3.30.1050.10">
    <property type="entry name" value="SCP2 sterol-binding domain"/>
    <property type="match status" value="1"/>
</dbReference>
<protein>
    <submittedName>
        <fullName evidence="2">Sterol carrier domain protein</fullName>
    </submittedName>
</protein>
<proteinExistence type="predicted"/>
<evidence type="ECO:0000259" key="1">
    <source>
        <dbReference type="Pfam" id="PF13530"/>
    </source>
</evidence>
<gene>
    <name evidence="2" type="ORF">I551_8013</name>
</gene>
<keyword evidence="3" id="KW-1185">Reference proteome</keyword>
<dbReference type="PANTHER" id="PTHR37817">
    <property type="entry name" value="N-ACETYLTRANSFERASE EIS"/>
    <property type="match status" value="1"/>
</dbReference>
<dbReference type="InterPro" id="IPR025559">
    <property type="entry name" value="Eis_dom"/>
</dbReference>